<dbReference type="AlphaFoldDB" id="A0A1T4WZR8"/>
<dbReference type="PANTHER" id="PTHR18964">
    <property type="entry name" value="ROK (REPRESSOR, ORF, KINASE) FAMILY"/>
    <property type="match status" value="1"/>
</dbReference>
<proteinExistence type="inferred from homology"/>
<dbReference type="Pfam" id="PF00480">
    <property type="entry name" value="ROK"/>
    <property type="match status" value="1"/>
</dbReference>
<evidence type="ECO:0000313" key="2">
    <source>
        <dbReference type="EMBL" id="SKA82883.1"/>
    </source>
</evidence>
<name>A0A1T4WZR8_9GAMM</name>
<dbReference type="InterPro" id="IPR043129">
    <property type="entry name" value="ATPase_NBD"/>
</dbReference>
<reference evidence="2 3" key="1">
    <citation type="submission" date="2017-02" db="EMBL/GenBank/DDBJ databases">
        <authorList>
            <person name="Peterson S.W."/>
        </authorList>
    </citation>
    <scope>NUCLEOTIDE SEQUENCE [LARGE SCALE GENOMIC DNA]</scope>
    <source>
        <strain evidence="2 3">ATCC 49788</strain>
    </source>
</reference>
<sequence length="301" mass="31925">MNSHSILVVDIGGTNVKFAAIHQGQHLTETQQRPTADLRNGDPISNLARAILEVSAELGLSPQAVVATVPGLLDPNRDLVRFAGNIPEFNGRLLASQLMELVGIPVILERDAIISLRGEWQAGAGSGVNNLLGLFFGTGVGGAFLQDGQPFRGSGFALEIGNMPFGREGRQLQGMRTDCLESYVSGRVLQSIADRHSVPIQNVFLQAAEGGGLQAAIDDFIADQSIAIGIAFSLFSPDALVLGGGICDMAGFPRERLAKLVEENSTVRESGNTLDLRWASLGWGAVLHGAEVTVDEQVGRF</sequence>
<organism evidence="2 3">
    <name type="scientific">Thiothrix eikelboomii</name>
    <dbReference type="NCBI Taxonomy" id="92487"/>
    <lineage>
        <taxon>Bacteria</taxon>
        <taxon>Pseudomonadati</taxon>
        <taxon>Pseudomonadota</taxon>
        <taxon>Gammaproteobacteria</taxon>
        <taxon>Thiotrichales</taxon>
        <taxon>Thiotrichaceae</taxon>
        <taxon>Thiothrix</taxon>
    </lineage>
</organism>
<accession>A0A1T4WZR8</accession>
<evidence type="ECO:0000256" key="1">
    <source>
        <dbReference type="ARBA" id="ARBA00006479"/>
    </source>
</evidence>
<dbReference type="CDD" id="cd24070">
    <property type="entry name" value="ASKHA_NBD_ROK_AlsK"/>
    <property type="match status" value="1"/>
</dbReference>
<dbReference type="Proteomes" id="UP000190460">
    <property type="component" value="Unassembled WGS sequence"/>
</dbReference>
<gene>
    <name evidence="2" type="ORF">SAMN02745130_02323</name>
</gene>
<dbReference type="InterPro" id="IPR000600">
    <property type="entry name" value="ROK"/>
</dbReference>
<protein>
    <submittedName>
        <fullName evidence="2">Allose kinase</fullName>
    </submittedName>
</protein>
<dbReference type="SUPFAM" id="SSF53067">
    <property type="entry name" value="Actin-like ATPase domain"/>
    <property type="match status" value="1"/>
</dbReference>
<dbReference type="GO" id="GO:0016301">
    <property type="term" value="F:kinase activity"/>
    <property type="evidence" value="ECO:0007669"/>
    <property type="project" value="UniProtKB-KW"/>
</dbReference>
<dbReference type="OrthoDB" id="9810372at2"/>
<keyword evidence="2" id="KW-0418">Kinase</keyword>
<dbReference type="Gene3D" id="3.30.420.40">
    <property type="match status" value="2"/>
</dbReference>
<evidence type="ECO:0000313" key="3">
    <source>
        <dbReference type="Proteomes" id="UP000190460"/>
    </source>
</evidence>
<keyword evidence="3" id="KW-1185">Reference proteome</keyword>
<dbReference type="EMBL" id="FUYB01000011">
    <property type="protein sequence ID" value="SKA82883.1"/>
    <property type="molecule type" value="Genomic_DNA"/>
</dbReference>
<keyword evidence="2" id="KW-0808">Transferase</keyword>
<dbReference type="STRING" id="92487.SAMN02745130_02323"/>
<dbReference type="RefSeq" id="WP_078922797.1">
    <property type="nucleotide sequence ID" value="NZ_FUYB01000011.1"/>
</dbReference>
<dbReference type="PANTHER" id="PTHR18964:SF149">
    <property type="entry name" value="BIFUNCTIONAL UDP-N-ACETYLGLUCOSAMINE 2-EPIMERASE_N-ACETYLMANNOSAMINE KINASE"/>
    <property type="match status" value="1"/>
</dbReference>
<comment type="similarity">
    <text evidence="1">Belongs to the ROK (NagC/XylR) family.</text>
</comment>